<evidence type="ECO:0000256" key="3">
    <source>
        <dbReference type="PROSITE-ProRule" id="PRU00169"/>
    </source>
</evidence>
<dbReference type="SUPFAM" id="SSF52172">
    <property type="entry name" value="CheY-like"/>
    <property type="match status" value="1"/>
</dbReference>
<evidence type="ECO:0000259" key="5">
    <source>
        <dbReference type="PROSITE" id="PS50110"/>
    </source>
</evidence>
<dbReference type="EMBL" id="FTOI01000007">
    <property type="protein sequence ID" value="SIS81268.1"/>
    <property type="molecule type" value="Genomic_DNA"/>
</dbReference>
<proteinExistence type="predicted"/>
<accession>A0A1N7M5A5</accession>
<dbReference type="PROSITE" id="PS50110">
    <property type="entry name" value="RESPONSE_REGULATORY"/>
    <property type="match status" value="1"/>
</dbReference>
<reference evidence="7" key="1">
    <citation type="submission" date="2017-01" db="EMBL/GenBank/DDBJ databases">
        <authorList>
            <person name="Varghese N."/>
            <person name="Submissions S."/>
        </authorList>
    </citation>
    <scope>NUCLEOTIDE SEQUENCE [LARGE SCALE GENOMIC DNA]</scope>
    <source>
        <strain evidence="7">DSM 23145</strain>
    </source>
</reference>
<dbReference type="InterPro" id="IPR001789">
    <property type="entry name" value="Sig_transdc_resp-reg_receiver"/>
</dbReference>
<dbReference type="InterPro" id="IPR011006">
    <property type="entry name" value="CheY-like_superfamily"/>
</dbReference>
<dbReference type="Pfam" id="PF00072">
    <property type="entry name" value="Response_reg"/>
    <property type="match status" value="1"/>
</dbReference>
<evidence type="ECO:0000313" key="7">
    <source>
        <dbReference type="Proteomes" id="UP000185839"/>
    </source>
</evidence>
<name>A0A1N7M5A5_9FLAO</name>
<keyword evidence="2" id="KW-0238">DNA-binding</keyword>
<organism evidence="6 7">
    <name type="scientific">Kaistella chaponensis</name>
    <dbReference type="NCBI Taxonomy" id="713588"/>
    <lineage>
        <taxon>Bacteria</taxon>
        <taxon>Pseudomonadati</taxon>
        <taxon>Bacteroidota</taxon>
        <taxon>Flavobacteriia</taxon>
        <taxon>Flavobacteriales</taxon>
        <taxon>Weeksellaceae</taxon>
        <taxon>Chryseobacterium group</taxon>
        <taxon>Kaistella</taxon>
    </lineage>
</organism>
<dbReference type="Gene3D" id="3.40.50.2300">
    <property type="match status" value="1"/>
</dbReference>
<dbReference type="SUPFAM" id="SSF46894">
    <property type="entry name" value="C-terminal effector domain of the bipartite response regulators"/>
    <property type="match status" value="1"/>
</dbReference>
<dbReference type="PROSITE" id="PS50043">
    <property type="entry name" value="HTH_LUXR_2"/>
    <property type="match status" value="1"/>
</dbReference>
<evidence type="ECO:0000259" key="4">
    <source>
        <dbReference type="PROSITE" id="PS50043"/>
    </source>
</evidence>
<dbReference type="AlphaFoldDB" id="A0A1N7M5A5"/>
<protein>
    <submittedName>
        <fullName evidence="6">Two component transcriptional regulator, LuxR family</fullName>
    </submittedName>
</protein>
<dbReference type="PRINTS" id="PR00038">
    <property type="entry name" value="HTHLUXR"/>
</dbReference>
<dbReference type="InterPro" id="IPR016032">
    <property type="entry name" value="Sig_transdc_resp-reg_C-effctor"/>
</dbReference>
<keyword evidence="1 3" id="KW-0597">Phosphoprotein</keyword>
<feature type="modified residue" description="4-aspartylphosphate" evidence="3">
    <location>
        <position position="70"/>
    </location>
</feature>
<dbReference type="InterPro" id="IPR039420">
    <property type="entry name" value="WalR-like"/>
</dbReference>
<feature type="domain" description="Response regulatory" evidence="5">
    <location>
        <begin position="19"/>
        <end position="135"/>
    </location>
</feature>
<dbReference type="CDD" id="cd17535">
    <property type="entry name" value="REC_NarL-like"/>
    <property type="match status" value="1"/>
</dbReference>
<dbReference type="GO" id="GO:0006355">
    <property type="term" value="P:regulation of DNA-templated transcription"/>
    <property type="evidence" value="ECO:0007669"/>
    <property type="project" value="InterPro"/>
</dbReference>
<evidence type="ECO:0000256" key="2">
    <source>
        <dbReference type="ARBA" id="ARBA00023125"/>
    </source>
</evidence>
<gene>
    <name evidence="6" type="ORF">SAMN05421789_107111</name>
</gene>
<dbReference type="SMART" id="SM00421">
    <property type="entry name" value="HTH_LUXR"/>
    <property type="match status" value="1"/>
</dbReference>
<dbReference type="Proteomes" id="UP000185839">
    <property type="component" value="Unassembled WGS sequence"/>
</dbReference>
<dbReference type="InterPro" id="IPR058245">
    <property type="entry name" value="NreC/VraR/RcsB-like_REC"/>
</dbReference>
<dbReference type="STRING" id="713588.SAMN05421789_107111"/>
<feature type="domain" description="HTH luxR-type" evidence="4">
    <location>
        <begin position="159"/>
        <end position="223"/>
    </location>
</feature>
<dbReference type="GO" id="GO:0000160">
    <property type="term" value="P:phosphorelay signal transduction system"/>
    <property type="evidence" value="ECO:0007669"/>
    <property type="project" value="InterPro"/>
</dbReference>
<dbReference type="CDD" id="cd06170">
    <property type="entry name" value="LuxR_C_like"/>
    <property type="match status" value="1"/>
</dbReference>
<evidence type="ECO:0000313" key="6">
    <source>
        <dbReference type="EMBL" id="SIS81268.1"/>
    </source>
</evidence>
<evidence type="ECO:0000256" key="1">
    <source>
        <dbReference type="ARBA" id="ARBA00022553"/>
    </source>
</evidence>
<dbReference type="GO" id="GO:0003677">
    <property type="term" value="F:DNA binding"/>
    <property type="evidence" value="ECO:0007669"/>
    <property type="project" value="UniProtKB-KW"/>
</dbReference>
<dbReference type="SMART" id="SM00448">
    <property type="entry name" value="REC"/>
    <property type="match status" value="1"/>
</dbReference>
<keyword evidence="7" id="KW-1185">Reference proteome</keyword>
<dbReference type="InterPro" id="IPR000792">
    <property type="entry name" value="Tscrpt_reg_LuxR_C"/>
</dbReference>
<sequence length="223" mass="25643">MTRVCIIFIFAERNEMKTKIAIVEDEKTYSNMLKKIIDYQDDLMCVAQFFNGKTAIENLQNYAPEVVLMDVQLQDMLGTEVVKKMKPLLPDSKFIMCTTYEDEEVIFEALKNGASGYLLKDESLQKIIQSIKDSLQGSSPMSNSIAQKVFHFFQKKNISEKILETLSEKESEILKLLSKGFLYKEIADQKCISIETVKKHIGHIYRKLHVANKIEAVNMLKNN</sequence>
<dbReference type="Pfam" id="PF00196">
    <property type="entry name" value="GerE"/>
    <property type="match status" value="1"/>
</dbReference>
<dbReference type="PANTHER" id="PTHR43214">
    <property type="entry name" value="TWO-COMPONENT RESPONSE REGULATOR"/>
    <property type="match status" value="1"/>
</dbReference>